<organism evidence="1 2">
    <name type="scientific">Saccharothrix xinjiangensis</name>
    <dbReference type="NCBI Taxonomy" id="204798"/>
    <lineage>
        <taxon>Bacteria</taxon>
        <taxon>Bacillati</taxon>
        <taxon>Actinomycetota</taxon>
        <taxon>Actinomycetes</taxon>
        <taxon>Pseudonocardiales</taxon>
        <taxon>Pseudonocardiaceae</taxon>
        <taxon>Saccharothrix</taxon>
    </lineage>
</organism>
<protein>
    <submittedName>
        <fullName evidence="1">Uncharacterized protein</fullName>
    </submittedName>
</protein>
<comment type="caution">
    <text evidence="1">The sequence shown here is derived from an EMBL/GenBank/DDBJ whole genome shotgun (WGS) entry which is preliminary data.</text>
</comment>
<keyword evidence="2" id="KW-1185">Reference proteome</keyword>
<sequence length="96" mass="10684">MTRGYGTMATDTTHVSWLVVDENNREVEFPDDEPMLPDGGVQHVPATGDSVILAGRTWRVVHRIWALPLAAQEAVTPRQAVTLWIREQPLPVGEAR</sequence>
<accession>A0ABV9XU00</accession>
<dbReference type="EMBL" id="JBHSJB010000007">
    <property type="protein sequence ID" value="MFC5053586.1"/>
    <property type="molecule type" value="Genomic_DNA"/>
</dbReference>
<dbReference type="RefSeq" id="WP_344036442.1">
    <property type="nucleotide sequence ID" value="NZ_BAAAKE010000005.1"/>
</dbReference>
<reference evidence="2" key="1">
    <citation type="journal article" date="2019" name="Int. J. Syst. Evol. Microbiol.">
        <title>The Global Catalogue of Microorganisms (GCM) 10K type strain sequencing project: providing services to taxonomists for standard genome sequencing and annotation.</title>
        <authorList>
            <consortium name="The Broad Institute Genomics Platform"/>
            <consortium name="The Broad Institute Genome Sequencing Center for Infectious Disease"/>
            <person name="Wu L."/>
            <person name="Ma J."/>
        </authorList>
    </citation>
    <scope>NUCLEOTIDE SEQUENCE [LARGE SCALE GENOMIC DNA]</scope>
    <source>
        <strain evidence="2">KCTC 12848</strain>
    </source>
</reference>
<proteinExistence type="predicted"/>
<evidence type="ECO:0000313" key="1">
    <source>
        <dbReference type="EMBL" id="MFC5053586.1"/>
    </source>
</evidence>
<dbReference type="Proteomes" id="UP001595833">
    <property type="component" value="Unassembled WGS sequence"/>
</dbReference>
<gene>
    <name evidence="1" type="ORF">ACFPFM_07425</name>
</gene>
<evidence type="ECO:0000313" key="2">
    <source>
        <dbReference type="Proteomes" id="UP001595833"/>
    </source>
</evidence>
<name>A0ABV9XU00_9PSEU</name>